<comment type="caution">
    <text evidence="2">The sequence shown here is derived from an EMBL/GenBank/DDBJ whole genome shotgun (WGS) entry which is preliminary data.</text>
</comment>
<keyword evidence="1" id="KW-0472">Membrane</keyword>
<keyword evidence="3" id="KW-1185">Reference proteome</keyword>
<evidence type="ECO:0000313" key="3">
    <source>
        <dbReference type="Proteomes" id="UP000218083"/>
    </source>
</evidence>
<dbReference type="Proteomes" id="UP000218083">
    <property type="component" value="Unassembled WGS sequence"/>
</dbReference>
<keyword evidence="1" id="KW-0812">Transmembrane</keyword>
<name>A0A2A2FES4_9EURY</name>
<dbReference type="EMBL" id="NSKC01000004">
    <property type="protein sequence ID" value="PAU83468.1"/>
    <property type="molecule type" value="Genomic_DNA"/>
</dbReference>
<proteinExistence type="predicted"/>
<keyword evidence="1" id="KW-1133">Transmembrane helix</keyword>
<feature type="transmembrane region" description="Helical" evidence="1">
    <location>
        <begin position="12"/>
        <end position="32"/>
    </location>
</feature>
<sequence length="75" mass="8095">MSEAERDAGNRRIKAVILLVVAVSPPLISLQFDPSPIELLAALGVGVALGLVVVWYLGRLGREFTGGSRRPGRRR</sequence>
<evidence type="ECO:0000256" key="1">
    <source>
        <dbReference type="SAM" id="Phobius"/>
    </source>
</evidence>
<evidence type="ECO:0008006" key="4">
    <source>
        <dbReference type="Google" id="ProtNLM"/>
    </source>
</evidence>
<dbReference type="OrthoDB" id="330458at2157"/>
<feature type="transmembrane region" description="Helical" evidence="1">
    <location>
        <begin position="38"/>
        <end position="58"/>
    </location>
</feature>
<evidence type="ECO:0000313" key="2">
    <source>
        <dbReference type="EMBL" id="PAU83468.1"/>
    </source>
</evidence>
<reference evidence="2 3" key="1">
    <citation type="submission" date="2017-08" db="EMBL/GenBank/DDBJ databases">
        <title>The strain WRN001 was isolated from Binhai saline alkaline soil, Tianjin, China.</title>
        <authorList>
            <person name="Liu D."/>
            <person name="Zhang G."/>
        </authorList>
    </citation>
    <scope>NUCLEOTIDE SEQUENCE [LARGE SCALE GENOMIC DNA]</scope>
    <source>
        <strain evidence="2 3">WN019</strain>
    </source>
</reference>
<accession>A0A2A2FES4</accession>
<gene>
    <name evidence="2" type="ORF">CK500_08075</name>
</gene>
<dbReference type="AlphaFoldDB" id="A0A2A2FES4"/>
<protein>
    <recommendedName>
        <fullName evidence="4">Transporter</fullName>
    </recommendedName>
</protein>
<dbReference type="RefSeq" id="WP_095636739.1">
    <property type="nucleotide sequence ID" value="NZ_NSKC01000004.1"/>
</dbReference>
<organism evidence="2 3">
    <name type="scientific">Halorubrum salipaludis</name>
    <dbReference type="NCBI Taxonomy" id="2032630"/>
    <lineage>
        <taxon>Archaea</taxon>
        <taxon>Methanobacteriati</taxon>
        <taxon>Methanobacteriota</taxon>
        <taxon>Stenosarchaea group</taxon>
        <taxon>Halobacteria</taxon>
        <taxon>Halobacteriales</taxon>
        <taxon>Haloferacaceae</taxon>
        <taxon>Halorubrum</taxon>
    </lineage>
</organism>